<evidence type="ECO:0000256" key="2">
    <source>
        <dbReference type="ARBA" id="ARBA00022475"/>
    </source>
</evidence>
<evidence type="ECO:0000256" key="4">
    <source>
        <dbReference type="ARBA" id="ARBA00022989"/>
    </source>
</evidence>
<sequence>MNDNKRMILNTGILYVKLILTTIIGLVSSRIILNALGVSDYGLYSVVGGIVTFLNVIGTTMVSVSYRYLAVELGKGEQGNANKVYNTVYAIHLALAACLILIGETLGLYYVNNILNVTDAKVADAQFVLHVSLLTTAVSVMSVPANGLIIAREKFLFTSLTEIGVAVMKLGLVVGLGYFMGNRLRAFALIMAAITLVTRVAYLVYCRRTDSSIIKWHLNKCWNDYKEVFSFACWSLFGAIAVIGKEQGAAMIINFFFGTALNAAFGLASQVNRYVITFTNSLNQAAVPQIMKSYGGGHQERSLNIVYAITRISTLILLIMVIPLLFCMDDILRIWLKEVPEYTTIFASWMLVNGFVMVLGSGFDPCIQSTGNIKNNEIGYGLINLALLPLIFILYKLGCPPYINVVVLPFLSLATRLFQICIMKKQTEFQFSVYFKKSIVPSFSTLFVAAIPLFGLRLIWGHSIMQTIGFVAIGVIWTAISIWLVGIKRNEKQILLSMVKTKLNK</sequence>
<keyword evidence="5 6" id="KW-0472">Membrane</keyword>
<keyword evidence="2" id="KW-1003">Cell membrane</keyword>
<evidence type="ECO:0000256" key="1">
    <source>
        <dbReference type="ARBA" id="ARBA00004651"/>
    </source>
</evidence>
<feature type="transmembrane region" description="Helical" evidence="6">
    <location>
        <begin position="131"/>
        <end position="151"/>
    </location>
</feature>
<feature type="transmembrane region" description="Helical" evidence="6">
    <location>
        <begin position="12"/>
        <end position="32"/>
    </location>
</feature>
<keyword evidence="3 6" id="KW-0812">Transmembrane</keyword>
<keyword evidence="4 6" id="KW-1133">Transmembrane helix</keyword>
<feature type="transmembrane region" description="Helical" evidence="6">
    <location>
        <begin position="305"/>
        <end position="326"/>
    </location>
</feature>
<proteinExistence type="predicted"/>
<gene>
    <name evidence="7" type="ORF">ERS852461_02611</name>
</gene>
<feature type="transmembrane region" description="Helical" evidence="6">
    <location>
        <begin position="439"/>
        <end position="460"/>
    </location>
</feature>
<dbReference type="PANTHER" id="PTHR30250:SF26">
    <property type="entry name" value="PSMA PROTEIN"/>
    <property type="match status" value="1"/>
</dbReference>
<dbReference type="PANTHER" id="PTHR30250">
    <property type="entry name" value="PST FAMILY PREDICTED COLANIC ACID TRANSPORTER"/>
    <property type="match status" value="1"/>
</dbReference>
<feature type="transmembrane region" description="Helical" evidence="6">
    <location>
        <begin position="378"/>
        <end position="395"/>
    </location>
</feature>
<dbReference type="RefSeq" id="WP_055269731.1">
    <property type="nucleotide sequence ID" value="NZ_CAXKYA010000062.1"/>
</dbReference>
<feature type="transmembrane region" description="Helical" evidence="6">
    <location>
        <begin position="87"/>
        <end position="111"/>
    </location>
</feature>
<evidence type="ECO:0000313" key="8">
    <source>
        <dbReference type="Proteomes" id="UP000095606"/>
    </source>
</evidence>
<organism evidence="7 8">
    <name type="scientific">Bacteroides faecis</name>
    <dbReference type="NCBI Taxonomy" id="674529"/>
    <lineage>
        <taxon>Bacteria</taxon>
        <taxon>Pseudomonadati</taxon>
        <taxon>Bacteroidota</taxon>
        <taxon>Bacteroidia</taxon>
        <taxon>Bacteroidales</taxon>
        <taxon>Bacteroidaceae</taxon>
        <taxon>Bacteroides</taxon>
    </lineage>
</organism>
<feature type="transmembrane region" description="Helical" evidence="6">
    <location>
        <begin position="44"/>
        <end position="66"/>
    </location>
</feature>
<feature type="transmembrane region" description="Helical" evidence="6">
    <location>
        <begin position="466"/>
        <end position="487"/>
    </location>
</feature>
<dbReference type="EMBL" id="CZAE01000012">
    <property type="protein sequence ID" value="CUP45873.1"/>
    <property type="molecule type" value="Genomic_DNA"/>
</dbReference>
<protein>
    <submittedName>
        <fullName evidence="7">Transmembrane protein</fullName>
    </submittedName>
</protein>
<comment type="subcellular location">
    <subcellularLocation>
        <location evidence="1">Cell membrane</location>
        <topology evidence="1">Multi-pass membrane protein</topology>
    </subcellularLocation>
</comment>
<name>A0A174NB93_9BACE</name>
<feature type="transmembrane region" description="Helical" evidence="6">
    <location>
        <begin position="225"/>
        <end position="243"/>
    </location>
</feature>
<feature type="transmembrane region" description="Helical" evidence="6">
    <location>
        <begin position="346"/>
        <end position="366"/>
    </location>
</feature>
<accession>A0A174NB93</accession>
<reference evidence="7 8" key="1">
    <citation type="submission" date="2015-09" db="EMBL/GenBank/DDBJ databases">
        <authorList>
            <consortium name="Pathogen Informatics"/>
        </authorList>
    </citation>
    <scope>NUCLEOTIDE SEQUENCE [LARGE SCALE GENOMIC DNA]</scope>
    <source>
        <strain evidence="7 8">2789STDY5834846</strain>
    </source>
</reference>
<dbReference type="InterPro" id="IPR050833">
    <property type="entry name" value="Poly_Biosynth_Transport"/>
</dbReference>
<feature type="transmembrane region" description="Helical" evidence="6">
    <location>
        <begin position="163"/>
        <end position="180"/>
    </location>
</feature>
<feature type="transmembrane region" description="Helical" evidence="6">
    <location>
        <begin position="249"/>
        <end position="268"/>
    </location>
</feature>
<evidence type="ECO:0000313" key="7">
    <source>
        <dbReference type="EMBL" id="CUP45873.1"/>
    </source>
</evidence>
<evidence type="ECO:0000256" key="5">
    <source>
        <dbReference type="ARBA" id="ARBA00023136"/>
    </source>
</evidence>
<evidence type="ECO:0000256" key="3">
    <source>
        <dbReference type="ARBA" id="ARBA00022692"/>
    </source>
</evidence>
<feature type="transmembrane region" description="Helical" evidence="6">
    <location>
        <begin position="401"/>
        <end position="418"/>
    </location>
</feature>
<dbReference type="AlphaFoldDB" id="A0A174NB93"/>
<dbReference type="GO" id="GO:0005886">
    <property type="term" value="C:plasma membrane"/>
    <property type="evidence" value="ECO:0007669"/>
    <property type="project" value="UniProtKB-SubCell"/>
</dbReference>
<feature type="transmembrane region" description="Helical" evidence="6">
    <location>
        <begin position="186"/>
        <end position="205"/>
    </location>
</feature>
<evidence type="ECO:0000256" key="6">
    <source>
        <dbReference type="SAM" id="Phobius"/>
    </source>
</evidence>
<dbReference type="Proteomes" id="UP000095606">
    <property type="component" value="Unassembled WGS sequence"/>
</dbReference>